<evidence type="ECO:0000256" key="1">
    <source>
        <dbReference type="ARBA" id="ARBA00022679"/>
    </source>
</evidence>
<feature type="binding site" evidence="9">
    <location>
        <begin position="217"/>
        <end position="222"/>
    </location>
    <ligand>
        <name>ATP</name>
        <dbReference type="ChEBI" id="CHEBI:30616"/>
    </ligand>
</feature>
<feature type="binding site" evidence="9">
    <location>
        <position position="283"/>
    </location>
    <ligand>
        <name>K(+)</name>
        <dbReference type="ChEBI" id="CHEBI:29103"/>
    </ligand>
</feature>
<comment type="pathway">
    <text evidence="9">Carbohydrate metabolism; D-ribose degradation; D-ribose 5-phosphate from beta-D-ribopyranose: step 2/2.</text>
</comment>
<feature type="binding site" evidence="9">
    <location>
        <begin position="10"/>
        <end position="12"/>
    </location>
    <ligand>
        <name>substrate</name>
    </ligand>
</feature>
<dbReference type="Pfam" id="PF00294">
    <property type="entry name" value="PfkB"/>
    <property type="match status" value="1"/>
</dbReference>
<dbReference type="GO" id="GO:0005737">
    <property type="term" value="C:cytoplasm"/>
    <property type="evidence" value="ECO:0007669"/>
    <property type="project" value="UniProtKB-SubCell"/>
</dbReference>
<keyword evidence="6 9" id="KW-0460">Magnesium</keyword>
<comment type="similarity">
    <text evidence="9">Belongs to the carbohydrate kinase PfkB family. Ribokinase subfamily.</text>
</comment>
<dbReference type="EC" id="2.7.1.15" evidence="9"/>
<comment type="caution">
    <text evidence="9">Lacks conserved residue(s) required for the propagation of feature annotation.</text>
</comment>
<dbReference type="Proteomes" id="UP001205919">
    <property type="component" value="Unassembled WGS sequence"/>
</dbReference>
<dbReference type="RefSeq" id="WP_256181412.1">
    <property type="nucleotide sequence ID" value="NZ_CAJLEK010000078.1"/>
</dbReference>
<feature type="binding site" evidence="9">
    <location>
        <position position="244"/>
    </location>
    <ligand>
        <name>K(+)</name>
        <dbReference type="ChEBI" id="CHEBI:29103"/>
    </ligand>
</feature>
<organism evidence="11 12">
    <name type="scientific">Cloacibacillus evryensis</name>
    <dbReference type="NCBI Taxonomy" id="508460"/>
    <lineage>
        <taxon>Bacteria</taxon>
        <taxon>Thermotogati</taxon>
        <taxon>Synergistota</taxon>
        <taxon>Synergistia</taxon>
        <taxon>Synergistales</taxon>
        <taxon>Synergistaceae</taxon>
        <taxon>Cloacibacillus</taxon>
    </lineage>
</organism>
<feature type="binding site" evidence="9">
    <location>
        <begin position="38"/>
        <end position="42"/>
    </location>
    <ligand>
        <name>substrate</name>
    </ligand>
</feature>
<gene>
    <name evidence="9" type="primary">rbsK</name>
    <name evidence="11" type="ORF">NE630_02965</name>
</gene>
<sequence>MKALCFGSINIDYTYRVKHFVKKGETISADSLHIFSGGKGLNQAVALSRAGVETYHAGCIGEDGLFLLRELEEAGVDTRYVHVLKRERTGNAIIQNDLNGDNCIILYGGANRAVTRDLADEVLSGFQRGDCLVLQNEINELPYIIRRAREIGLKIVLNPSPMEASVLELPLECVDCFMLNRVESAQLLGLDDGNAAAETELIEALGGRFPSAEIVLTMGEKGSFYIRGGGRPLRQRAYPAEAVDTTAAGDTFTGFFIGGRMRGLSVPEAMDLAARAAAISVARQGASPSIPTLAEAAAYAP</sequence>
<accession>A0AAW5K3Q4</accession>
<dbReference type="Gene3D" id="3.40.1190.20">
    <property type="match status" value="1"/>
</dbReference>
<dbReference type="PRINTS" id="PR00990">
    <property type="entry name" value="RIBOKINASE"/>
</dbReference>
<dbReference type="SUPFAM" id="SSF53613">
    <property type="entry name" value="Ribokinase-like"/>
    <property type="match status" value="1"/>
</dbReference>
<dbReference type="PANTHER" id="PTHR10584:SF166">
    <property type="entry name" value="RIBOKINASE"/>
    <property type="match status" value="1"/>
</dbReference>
<comment type="function">
    <text evidence="9">Catalyzes the phosphorylation of ribose at O-5 in a reaction requiring ATP and magnesium. The resulting D-ribose-5-phosphate can then be used either for sythesis of nucleotides, histidine, and tryptophan, or as a component of the pentose phosphate pathway.</text>
</comment>
<dbReference type="AlphaFoldDB" id="A0AAW5K3Q4"/>
<feature type="binding site" evidence="9">
    <location>
        <position position="280"/>
    </location>
    <ligand>
        <name>K(+)</name>
        <dbReference type="ChEBI" id="CHEBI:29103"/>
    </ligand>
</feature>
<proteinExistence type="inferred from homology"/>
<comment type="caution">
    <text evidence="11">The sequence shown here is derived from an EMBL/GenBank/DDBJ whole genome shotgun (WGS) entry which is preliminary data.</text>
</comment>
<feature type="binding site" evidence="9">
    <location>
        <position position="250"/>
    </location>
    <ligand>
        <name>substrate</name>
    </ligand>
</feature>
<keyword evidence="3 9" id="KW-0547">Nucleotide-binding</keyword>
<feature type="binding site" evidence="9">
    <location>
        <position position="137"/>
    </location>
    <ligand>
        <name>substrate</name>
    </ligand>
</feature>
<feature type="active site" description="Proton acceptor" evidence="9">
    <location>
        <position position="250"/>
    </location>
</feature>
<evidence type="ECO:0000256" key="3">
    <source>
        <dbReference type="ARBA" id="ARBA00022741"/>
    </source>
</evidence>
<dbReference type="InterPro" id="IPR011877">
    <property type="entry name" value="Ribokinase"/>
</dbReference>
<dbReference type="HAMAP" id="MF_01987">
    <property type="entry name" value="Ribokinase"/>
    <property type="match status" value="1"/>
</dbReference>
<keyword evidence="5 9" id="KW-0067">ATP-binding</keyword>
<protein>
    <recommendedName>
        <fullName evidence="9">Ribokinase</fullName>
        <shortName evidence="9">RK</shortName>
        <ecNumber evidence="9">2.7.1.15</ecNumber>
    </recommendedName>
</protein>
<keyword evidence="1 9" id="KW-0808">Transferase</keyword>
<evidence type="ECO:0000313" key="11">
    <source>
        <dbReference type="EMBL" id="MCQ4813383.1"/>
    </source>
</evidence>
<feature type="binding site" evidence="9">
    <location>
        <position position="180"/>
    </location>
    <ligand>
        <name>ATP</name>
        <dbReference type="ChEBI" id="CHEBI:30616"/>
    </ligand>
</feature>
<feature type="binding site" evidence="9">
    <location>
        <position position="285"/>
    </location>
    <ligand>
        <name>K(+)</name>
        <dbReference type="ChEBI" id="CHEBI:29103"/>
    </ligand>
</feature>
<evidence type="ECO:0000256" key="2">
    <source>
        <dbReference type="ARBA" id="ARBA00022723"/>
    </source>
</evidence>
<name>A0AAW5K3Q4_9BACT</name>
<feature type="domain" description="Carbohydrate kinase PfkB" evidence="10">
    <location>
        <begin position="3"/>
        <end position="292"/>
    </location>
</feature>
<evidence type="ECO:0000259" key="10">
    <source>
        <dbReference type="Pfam" id="PF00294"/>
    </source>
</evidence>
<keyword evidence="7 9" id="KW-0630">Potassium</keyword>
<dbReference type="GO" id="GO:0005524">
    <property type="term" value="F:ATP binding"/>
    <property type="evidence" value="ECO:0007669"/>
    <property type="project" value="UniProtKB-UniRule"/>
</dbReference>
<dbReference type="GO" id="GO:0019303">
    <property type="term" value="P:D-ribose catabolic process"/>
    <property type="evidence" value="ECO:0007669"/>
    <property type="project" value="UniProtKB-UniRule"/>
</dbReference>
<feature type="binding site" evidence="9">
    <location>
        <position position="246"/>
    </location>
    <ligand>
        <name>K(+)</name>
        <dbReference type="ChEBI" id="CHEBI:29103"/>
    </ligand>
</feature>
<keyword evidence="12" id="KW-1185">Reference proteome</keyword>
<comment type="subcellular location">
    <subcellularLocation>
        <location evidence="9">Cytoplasm</location>
    </subcellularLocation>
</comment>
<evidence type="ECO:0000256" key="9">
    <source>
        <dbReference type="HAMAP-Rule" id="MF_01987"/>
    </source>
</evidence>
<dbReference type="PANTHER" id="PTHR10584">
    <property type="entry name" value="SUGAR KINASE"/>
    <property type="match status" value="1"/>
</dbReference>
<comment type="activity regulation">
    <text evidence="9">Activated by a monovalent cation that binds near, but not in, the active site. The most likely occupant of the site in vivo is potassium. Ion binding induces a conformational change that may alter substrate affinity.</text>
</comment>
<dbReference type="EMBL" id="JANFYT010000005">
    <property type="protein sequence ID" value="MCQ4813383.1"/>
    <property type="molecule type" value="Genomic_DNA"/>
</dbReference>
<comment type="subunit">
    <text evidence="9">Homodimer.</text>
</comment>
<evidence type="ECO:0000313" key="12">
    <source>
        <dbReference type="Proteomes" id="UP001205919"/>
    </source>
</evidence>
<dbReference type="InterPro" id="IPR029056">
    <property type="entry name" value="Ribokinase-like"/>
</dbReference>
<reference evidence="11 12" key="1">
    <citation type="submission" date="2022-06" db="EMBL/GenBank/DDBJ databases">
        <title>Isolation of gut microbiota from human fecal samples.</title>
        <authorList>
            <person name="Pamer E.G."/>
            <person name="Barat B."/>
            <person name="Waligurski E."/>
            <person name="Medina S."/>
            <person name="Paddock L."/>
            <person name="Mostad J."/>
        </authorList>
    </citation>
    <scope>NUCLEOTIDE SEQUENCE [LARGE SCALE GENOMIC DNA]</scope>
    <source>
        <strain evidence="11 12">DFI.9.90</strain>
    </source>
</reference>
<keyword evidence="2 9" id="KW-0479">Metal-binding</keyword>
<keyword evidence="9" id="KW-0963">Cytoplasm</keyword>
<comment type="catalytic activity">
    <reaction evidence="9">
        <text>D-ribose + ATP = D-ribose 5-phosphate + ADP + H(+)</text>
        <dbReference type="Rhea" id="RHEA:13697"/>
        <dbReference type="ChEBI" id="CHEBI:15378"/>
        <dbReference type="ChEBI" id="CHEBI:30616"/>
        <dbReference type="ChEBI" id="CHEBI:47013"/>
        <dbReference type="ChEBI" id="CHEBI:78346"/>
        <dbReference type="ChEBI" id="CHEBI:456216"/>
        <dbReference type="EC" id="2.7.1.15"/>
    </reaction>
</comment>
<evidence type="ECO:0000256" key="7">
    <source>
        <dbReference type="ARBA" id="ARBA00022958"/>
    </source>
</evidence>
<evidence type="ECO:0000256" key="6">
    <source>
        <dbReference type="ARBA" id="ARBA00022842"/>
    </source>
</evidence>
<dbReference type="GO" id="GO:0046872">
    <property type="term" value="F:metal ion binding"/>
    <property type="evidence" value="ECO:0007669"/>
    <property type="project" value="UniProtKB-KW"/>
</dbReference>
<dbReference type="InterPro" id="IPR002139">
    <property type="entry name" value="Ribo/fructo_kinase"/>
</dbReference>
<keyword evidence="4 9" id="KW-0418">Kinase</keyword>
<evidence type="ECO:0000256" key="4">
    <source>
        <dbReference type="ARBA" id="ARBA00022777"/>
    </source>
</evidence>
<comment type="cofactor">
    <cofactor evidence="9">
        <name>Mg(2+)</name>
        <dbReference type="ChEBI" id="CHEBI:18420"/>
    </cofactor>
    <text evidence="9">Requires a divalent cation, most likely magnesium in vivo, as an electrophilic catalyst to aid phosphoryl group transfer. It is the chelate of the metal and the nucleotide that is the actual substrate.</text>
</comment>
<feature type="binding site" evidence="9">
    <location>
        <position position="289"/>
    </location>
    <ligand>
        <name>K(+)</name>
        <dbReference type="ChEBI" id="CHEBI:29103"/>
    </ligand>
</feature>
<keyword evidence="8 9" id="KW-0119">Carbohydrate metabolism</keyword>
<dbReference type="CDD" id="cd01174">
    <property type="entry name" value="ribokinase"/>
    <property type="match status" value="1"/>
</dbReference>
<feature type="binding site" evidence="9">
    <location>
        <begin position="249"/>
        <end position="250"/>
    </location>
    <ligand>
        <name>ATP</name>
        <dbReference type="ChEBI" id="CHEBI:30616"/>
    </ligand>
</feature>
<dbReference type="InterPro" id="IPR011611">
    <property type="entry name" value="PfkB_dom"/>
</dbReference>
<evidence type="ECO:0000256" key="8">
    <source>
        <dbReference type="ARBA" id="ARBA00023277"/>
    </source>
</evidence>
<dbReference type="GO" id="GO:0004747">
    <property type="term" value="F:ribokinase activity"/>
    <property type="evidence" value="ECO:0007669"/>
    <property type="project" value="UniProtKB-UniRule"/>
</dbReference>
<evidence type="ECO:0000256" key="5">
    <source>
        <dbReference type="ARBA" id="ARBA00022840"/>
    </source>
</evidence>